<dbReference type="Proteomes" id="UP000009192">
    <property type="component" value="Unassembled WGS sequence"/>
</dbReference>
<accession>B4L4Q9</accession>
<keyword evidence="4" id="KW-1185">Reference proteome</keyword>
<dbReference type="InParanoid" id="B4L4Q9"/>
<protein>
    <submittedName>
        <fullName evidence="3">Uncharacterized protein</fullName>
    </submittedName>
</protein>
<keyword evidence="1" id="KW-0812">Transmembrane</keyword>
<dbReference type="OMA" id="HGRPFSY"/>
<proteinExistence type="predicted"/>
<evidence type="ECO:0000313" key="4">
    <source>
        <dbReference type="Proteomes" id="UP000009192"/>
    </source>
</evidence>
<feature type="signal peptide" evidence="2">
    <location>
        <begin position="1"/>
        <end position="29"/>
    </location>
</feature>
<keyword evidence="1" id="KW-1133">Transmembrane helix</keyword>
<name>B4L4Q9_DROMO</name>
<keyword evidence="1" id="KW-0472">Membrane</keyword>
<evidence type="ECO:0000313" key="3">
    <source>
        <dbReference type="EMBL" id="EDW07537.1"/>
    </source>
</evidence>
<keyword evidence="2" id="KW-0732">Signal</keyword>
<dbReference type="EMBL" id="CH933810">
    <property type="protein sequence ID" value="EDW07537.1"/>
    <property type="molecule type" value="Genomic_DNA"/>
</dbReference>
<reference evidence="3 4" key="1">
    <citation type="journal article" date="2007" name="Nature">
        <title>Evolution of genes and genomes on the Drosophila phylogeny.</title>
        <authorList>
            <consortium name="Drosophila 12 Genomes Consortium"/>
            <person name="Clark A.G."/>
            <person name="Eisen M.B."/>
            <person name="Smith D.R."/>
            <person name="Bergman C.M."/>
            <person name="Oliver B."/>
            <person name="Markow T.A."/>
            <person name="Kaufman T.C."/>
            <person name="Kellis M."/>
            <person name="Gelbart W."/>
            <person name="Iyer V.N."/>
            <person name="Pollard D.A."/>
            <person name="Sackton T.B."/>
            <person name="Larracuente A.M."/>
            <person name="Singh N.D."/>
            <person name="Abad J.P."/>
            <person name="Abt D.N."/>
            <person name="Adryan B."/>
            <person name="Aguade M."/>
            <person name="Akashi H."/>
            <person name="Anderson W.W."/>
            <person name="Aquadro C.F."/>
            <person name="Ardell D.H."/>
            <person name="Arguello R."/>
            <person name="Artieri C.G."/>
            <person name="Barbash D.A."/>
            <person name="Barker D."/>
            <person name="Barsanti P."/>
            <person name="Batterham P."/>
            <person name="Batzoglou S."/>
            <person name="Begun D."/>
            <person name="Bhutkar A."/>
            <person name="Blanco E."/>
            <person name="Bosak S.A."/>
            <person name="Bradley R.K."/>
            <person name="Brand A.D."/>
            <person name="Brent M.R."/>
            <person name="Brooks A.N."/>
            <person name="Brown R.H."/>
            <person name="Butlin R.K."/>
            <person name="Caggese C."/>
            <person name="Calvi B.R."/>
            <person name="Bernardo de Carvalho A."/>
            <person name="Caspi A."/>
            <person name="Castrezana S."/>
            <person name="Celniker S.E."/>
            <person name="Chang J.L."/>
            <person name="Chapple C."/>
            <person name="Chatterji S."/>
            <person name="Chinwalla A."/>
            <person name="Civetta A."/>
            <person name="Clifton S.W."/>
            <person name="Comeron J.M."/>
            <person name="Costello J.C."/>
            <person name="Coyne J.A."/>
            <person name="Daub J."/>
            <person name="David R.G."/>
            <person name="Delcher A.L."/>
            <person name="Delehaunty K."/>
            <person name="Do C.B."/>
            <person name="Ebling H."/>
            <person name="Edwards K."/>
            <person name="Eickbush T."/>
            <person name="Evans J.D."/>
            <person name="Filipski A."/>
            <person name="Findeiss S."/>
            <person name="Freyhult E."/>
            <person name="Fulton L."/>
            <person name="Fulton R."/>
            <person name="Garcia A.C."/>
            <person name="Gardiner A."/>
            <person name="Garfield D.A."/>
            <person name="Garvin B.E."/>
            <person name="Gibson G."/>
            <person name="Gilbert D."/>
            <person name="Gnerre S."/>
            <person name="Godfrey J."/>
            <person name="Good R."/>
            <person name="Gotea V."/>
            <person name="Gravely B."/>
            <person name="Greenberg A.J."/>
            <person name="Griffiths-Jones S."/>
            <person name="Gross S."/>
            <person name="Guigo R."/>
            <person name="Gustafson E.A."/>
            <person name="Haerty W."/>
            <person name="Hahn M.W."/>
            <person name="Halligan D.L."/>
            <person name="Halpern A.L."/>
            <person name="Halter G.M."/>
            <person name="Han M.V."/>
            <person name="Heger A."/>
            <person name="Hillier L."/>
            <person name="Hinrichs A.S."/>
            <person name="Holmes I."/>
            <person name="Hoskins R.A."/>
            <person name="Hubisz M.J."/>
            <person name="Hultmark D."/>
            <person name="Huntley M.A."/>
            <person name="Jaffe D.B."/>
            <person name="Jagadeeshan S."/>
            <person name="Jeck W.R."/>
            <person name="Johnson J."/>
            <person name="Jones C.D."/>
            <person name="Jordan W.C."/>
            <person name="Karpen G.H."/>
            <person name="Kataoka E."/>
            <person name="Keightley P.D."/>
            <person name="Kheradpour P."/>
            <person name="Kirkness E.F."/>
            <person name="Koerich L.B."/>
            <person name="Kristiansen K."/>
            <person name="Kudrna D."/>
            <person name="Kulathinal R.J."/>
            <person name="Kumar S."/>
            <person name="Kwok R."/>
            <person name="Lander E."/>
            <person name="Langley C.H."/>
            <person name="Lapoint R."/>
            <person name="Lazzaro B.P."/>
            <person name="Lee S.J."/>
            <person name="Levesque L."/>
            <person name="Li R."/>
            <person name="Lin C.F."/>
            <person name="Lin M.F."/>
            <person name="Lindblad-Toh K."/>
            <person name="Llopart A."/>
            <person name="Long M."/>
            <person name="Low L."/>
            <person name="Lozovsky E."/>
            <person name="Lu J."/>
            <person name="Luo M."/>
            <person name="Machado C.A."/>
            <person name="Makalowski W."/>
            <person name="Marzo M."/>
            <person name="Matsuda M."/>
            <person name="Matzkin L."/>
            <person name="McAllister B."/>
            <person name="McBride C.S."/>
            <person name="McKernan B."/>
            <person name="McKernan K."/>
            <person name="Mendez-Lago M."/>
            <person name="Minx P."/>
            <person name="Mollenhauer M.U."/>
            <person name="Montooth K."/>
            <person name="Mount S.M."/>
            <person name="Mu X."/>
            <person name="Myers E."/>
            <person name="Negre B."/>
            <person name="Newfeld S."/>
            <person name="Nielsen R."/>
            <person name="Noor M.A."/>
            <person name="O'Grady P."/>
            <person name="Pachter L."/>
            <person name="Papaceit M."/>
            <person name="Parisi M.J."/>
            <person name="Parisi M."/>
            <person name="Parts L."/>
            <person name="Pedersen J.S."/>
            <person name="Pesole G."/>
            <person name="Phillippy A.M."/>
            <person name="Ponting C.P."/>
            <person name="Pop M."/>
            <person name="Porcelli D."/>
            <person name="Powell J.R."/>
            <person name="Prohaska S."/>
            <person name="Pruitt K."/>
            <person name="Puig M."/>
            <person name="Quesneville H."/>
            <person name="Ram K.R."/>
            <person name="Rand D."/>
            <person name="Rasmussen M.D."/>
            <person name="Reed L.K."/>
            <person name="Reenan R."/>
            <person name="Reily A."/>
            <person name="Remington K.A."/>
            <person name="Rieger T.T."/>
            <person name="Ritchie M.G."/>
            <person name="Robin C."/>
            <person name="Rogers Y.H."/>
            <person name="Rohde C."/>
            <person name="Rozas J."/>
            <person name="Rubenfield M.J."/>
            <person name="Ruiz A."/>
            <person name="Russo S."/>
            <person name="Salzberg S.L."/>
            <person name="Sanchez-Gracia A."/>
            <person name="Saranga D.J."/>
            <person name="Sato H."/>
            <person name="Schaeffer S.W."/>
            <person name="Schatz M.C."/>
            <person name="Schlenke T."/>
            <person name="Schwartz R."/>
            <person name="Segarra C."/>
            <person name="Singh R.S."/>
            <person name="Sirot L."/>
            <person name="Sirota M."/>
            <person name="Sisneros N.B."/>
            <person name="Smith C.D."/>
            <person name="Smith T.F."/>
            <person name="Spieth J."/>
            <person name="Stage D.E."/>
            <person name="Stark A."/>
            <person name="Stephan W."/>
            <person name="Strausberg R.L."/>
            <person name="Strempel S."/>
            <person name="Sturgill D."/>
            <person name="Sutton G."/>
            <person name="Sutton G.G."/>
            <person name="Tao W."/>
            <person name="Teichmann S."/>
            <person name="Tobari Y.N."/>
            <person name="Tomimura Y."/>
            <person name="Tsolas J.M."/>
            <person name="Valente V.L."/>
            <person name="Venter E."/>
            <person name="Venter J.C."/>
            <person name="Vicario S."/>
            <person name="Vieira F.G."/>
            <person name="Vilella A.J."/>
            <person name="Villasante A."/>
            <person name="Walenz B."/>
            <person name="Wang J."/>
            <person name="Wasserman M."/>
            <person name="Watts T."/>
            <person name="Wilson D."/>
            <person name="Wilson R.K."/>
            <person name="Wing R.A."/>
            <person name="Wolfner M.F."/>
            <person name="Wong A."/>
            <person name="Wong G.K."/>
            <person name="Wu C.I."/>
            <person name="Wu G."/>
            <person name="Yamamoto D."/>
            <person name="Yang H.P."/>
            <person name="Yang S.P."/>
            <person name="Yorke J.A."/>
            <person name="Yoshida K."/>
            <person name="Zdobnov E."/>
            <person name="Zhang P."/>
            <person name="Zhang Y."/>
            <person name="Zimin A.V."/>
            <person name="Baldwin J."/>
            <person name="Abdouelleil A."/>
            <person name="Abdulkadir J."/>
            <person name="Abebe A."/>
            <person name="Abera B."/>
            <person name="Abreu J."/>
            <person name="Acer S.C."/>
            <person name="Aftuck L."/>
            <person name="Alexander A."/>
            <person name="An P."/>
            <person name="Anderson E."/>
            <person name="Anderson S."/>
            <person name="Arachi H."/>
            <person name="Azer M."/>
            <person name="Bachantsang P."/>
            <person name="Barry A."/>
            <person name="Bayul T."/>
            <person name="Berlin A."/>
            <person name="Bessette D."/>
            <person name="Bloom T."/>
            <person name="Blye J."/>
            <person name="Boguslavskiy L."/>
            <person name="Bonnet C."/>
            <person name="Boukhgalter B."/>
            <person name="Bourzgui I."/>
            <person name="Brown A."/>
            <person name="Cahill P."/>
            <person name="Channer S."/>
            <person name="Cheshatsang Y."/>
            <person name="Chuda L."/>
            <person name="Citroen M."/>
            <person name="Collymore A."/>
            <person name="Cooke P."/>
            <person name="Costello M."/>
            <person name="D'Aco K."/>
            <person name="Daza R."/>
            <person name="De Haan G."/>
            <person name="DeGray S."/>
            <person name="DeMaso C."/>
            <person name="Dhargay N."/>
            <person name="Dooley K."/>
            <person name="Dooley E."/>
            <person name="Doricent M."/>
            <person name="Dorje P."/>
            <person name="Dorjee K."/>
            <person name="Dupes A."/>
            <person name="Elong R."/>
            <person name="Falk J."/>
            <person name="Farina A."/>
            <person name="Faro S."/>
            <person name="Ferguson D."/>
            <person name="Fisher S."/>
            <person name="Foley C.D."/>
            <person name="Franke A."/>
            <person name="Friedrich D."/>
            <person name="Gadbois L."/>
            <person name="Gearin G."/>
            <person name="Gearin C.R."/>
            <person name="Giannoukos G."/>
            <person name="Goode T."/>
            <person name="Graham J."/>
            <person name="Grandbois E."/>
            <person name="Grewal S."/>
            <person name="Gyaltsen K."/>
            <person name="Hafez N."/>
            <person name="Hagos B."/>
            <person name="Hall J."/>
            <person name="Henson C."/>
            <person name="Hollinger A."/>
            <person name="Honan T."/>
            <person name="Huard M.D."/>
            <person name="Hughes L."/>
            <person name="Hurhula B."/>
            <person name="Husby M.E."/>
            <person name="Kamat A."/>
            <person name="Kanga B."/>
            <person name="Kashin S."/>
            <person name="Khazanovich D."/>
            <person name="Kisner P."/>
            <person name="Lance K."/>
            <person name="Lara M."/>
            <person name="Lee W."/>
            <person name="Lennon N."/>
            <person name="Letendre F."/>
            <person name="LeVine R."/>
            <person name="Lipovsky A."/>
            <person name="Liu X."/>
            <person name="Liu J."/>
            <person name="Liu S."/>
            <person name="Lokyitsang T."/>
            <person name="Lokyitsang Y."/>
            <person name="Lubonja R."/>
            <person name="Lui A."/>
            <person name="MacDonald P."/>
            <person name="Magnisalis V."/>
            <person name="Maru K."/>
            <person name="Matthews C."/>
            <person name="McCusker W."/>
            <person name="McDonough S."/>
            <person name="Mehta T."/>
            <person name="Meldrim J."/>
            <person name="Meneus L."/>
            <person name="Mihai O."/>
            <person name="Mihalev A."/>
            <person name="Mihova T."/>
            <person name="Mittelman R."/>
            <person name="Mlenga V."/>
            <person name="Montmayeur A."/>
            <person name="Mulrain L."/>
            <person name="Navidi A."/>
            <person name="Naylor J."/>
            <person name="Negash T."/>
            <person name="Nguyen T."/>
            <person name="Nguyen N."/>
            <person name="Nicol R."/>
            <person name="Norbu C."/>
            <person name="Norbu N."/>
            <person name="Novod N."/>
            <person name="O'Neill B."/>
            <person name="Osman S."/>
            <person name="Markiewicz E."/>
            <person name="Oyono O.L."/>
            <person name="Patti C."/>
            <person name="Phunkhang P."/>
            <person name="Pierre F."/>
            <person name="Priest M."/>
            <person name="Raghuraman S."/>
            <person name="Rege F."/>
            <person name="Reyes R."/>
            <person name="Rise C."/>
            <person name="Rogov P."/>
            <person name="Ross K."/>
            <person name="Ryan E."/>
            <person name="Settipalli S."/>
            <person name="Shea T."/>
            <person name="Sherpa N."/>
            <person name="Shi L."/>
            <person name="Shih D."/>
            <person name="Sparrow T."/>
            <person name="Spaulding J."/>
            <person name="Stalker J."/>
            <person name="Stange-Thomann N."/>
            <person name="Stavropoulos S."/>
            <person name="Stone C."/>
            <person name="Strader C."/>
            <person name="Tesfaye S."/>
            <person name="Thomson T."/>
            <person name="Thoulutsang Y."/>
            <person name="Thoulutsang D."/>
            <person name="Topham K."/>
            <person name="Topping I."/>
            <person name="Tsamla T."/>
            <person name="Vassiliev H."/>
            <person name="Vo A."/>
            <person name="Wangchuk T."/>
            <person name="Wangdi T."/>
            <person name="Weiand M."/>
            <person name="Wilkinson J."/>
            <person name="Wilson A."/>
            <person name="Yadav S."/>
            <person name="Young G."/>
            <person name="Yu Q."/>
            <person name="Zembek L."/>
            <person name="Zhong D."/>
            <person name="Zimmer A."/>
            <person name="Zwirko Z."/>
            <person name="Jaffe D.B."/>
            <person name="Alvarez P."/>
            <person name="Brockman W."/>
            <person name="Butler J."/>
            <person name="Chin C."/>
            <person name="Gnerre S."/>
            <person name="Grabherr M."/>
            <person name="Kleber M."/>
            <person name="Mauceli E."/>
            <person name="MacCallum I."/>
        </authorList>
    </citation>
    <scope>NUCLEOTIDE SEQUENCE [LARGE SCALE GENOMIC DNA]</scope>
    <source>
        <strain evidence="4">Tucson 15081-1352.22</strain>
    </source>
</reference>
<sequence length="152" mass="14972">MSLTDRRSCIALALGICCLLIACLATASAQSGGVTWNAGNAAGAGAWSNSHAGGAPGMHPPGSLGSTDPQYGYGYAGIDARGPYGGAGGNGAYYVSGTDEHGRPFSYNGGQPMPPPPGYLNNYGYRNGASPTAATAASVGVALCLALLAARS</sequence>
<feature type="transmembrane region" description="Helical" evidence="1">
    <location>
        <begin position="129"/>
        <end position="150"/>
    </location>
</feature>
<dbReference type="HOGENOM" id="CLU_1620757_0_0_1"/>
<dbReference type="PROSITE" id="PS51257">
    <property type="entry name" value="PROKAR_LIPOPROTEIN"/>
    <property type="match status" value="1"/>
</dbReference>
<evidence type="ECO:0000256" key="2">
    <source>
        <dbReference type="SAM" id="SignalP"/>
    </source>
</evidence>
<dbReference type="AlphaFoldDB" id="B4L4Q9"/>
<feature type="chain" id="PRO_5002815154" evidence="2">
    <location>
        <begin position="30"/>
        <end position="152"/>
    </location>
</feature>
<gene>
    <name evidence="3" type="primary">Dmoj\GI14818</name>
    <name evidence="3" type="ORF">Dmoj_GI14818</name>
</gene>
<organism evidence="3 4">
    <name type="scientific">Drosophila mojavensis</name>
    <name type="common">Fruit fly</name>
    <dbReference type="NCBI Taxonomy" id="7230"/>
    <lineage>
        <taxon>Eukaryota</taxon>
        <taxon>Metazoa</taxon>
        <taxon>Ecdysozoa</taxon>
        <taxon>Arthropoda</taxon>
        <taxon>Hexapoda</taxon>
        <taxon>Insecta</taxon>
        <taxon>Pterygota</taxon>
        <taxon>Neoptera</taxon>
        <taxon>Endopterygota</taxon>
        <taxon>Diptera</taxon>
        <taxon>Brachycera</taxon>
        <taxon>Muscomorpha</taxon>
        <taxon>Ephydroidea</taxon>
        <taxon>Drosophilidae</taxon>
        <taxon>Drosophila</taxon>
    </lineage>
</organism>
<dbReference type="KEGG" id="dmo:Dmoj_GI14818"/>
<evidence type="ECO:0000256" key="1">
    <source>
        <dbReference type="SAM" id="Phobius"/>
    </source>
</evidence>
<dbReference type="eggNOG" id="ENOG502T8QQ">
    <property type="taxonomic scope" value="Eukaryota"/>
</dbReference>